<dbReference type="EMBL" id="CP101509">
    <property type="protein sequence ID" value="UTV30842.1"/>
    <property type="molecule type" value="Genomic_DNA"/>
</dbReference>
<feature type="domain" description="DUF4325" evidence="1">
    <location>
        <begin position="25"/>
        <end position="81"/>
    </location>
</feature>
<proteinExistence type="predicted"/>
<sequence length="94" mass="10505">MMNSLLNLPGEFQTLATRENGSLARQKLLNILDDHEVVTLDFANSSVSPSFADELVGILARELGFEVFRTKIRMVNVSTPTKAILKHVLSKRLH</sequence>
<protein>
    <submittedName>
        <fullName evidence="2">STAS-like domain-containing protein</fullName>
    </submittedName>
</protein>
<reference evidence="2" key="1">
    <citation type="submission" date="2022-07" db="EMBL/GenBank/DDBJ databases">
        <title>Genome sequencing of Photobacterium atrarenae GJH2-4.</title>
        <authorList>
            <person name="Park S.-J."/>
        </authorList>
    </citation>
    <scope>NUCLEOTIDE SEQUENCE</scope>
    <source>
        <strain evidence="2">GJH2-4</strain>
    </source>
</reference>
<dbReference type="RefSeq" id="WP_255392210.1">
    <property type="nucleotide sequence ID" value="NZ_CP101509.1"/>
</dbReference>
<dbReference type="Proteomes" id="UP001057998">
    <property type="component" value="Chromosome 2"/>
</dbReference>
<keyword evidence="3" id="KW-1185">Reference proteome</keyword>
<organism evidence="2 3">
    <name type="scientific">Photobacterium atrarenae</name>
    <dbReference type="NCBI Taxonomy" id="865757"/>
    <lineage>
        <taxon>Bacteria</taxon>
        <taxon>Pseudomonadati</taxon>
        <taxon>Pseudomonadota</taxon>
        <taxon>Gammaproteobacteria</taxon>
        <taxon>Vibrionales</taxon>
        <taxon>Vibrionaceae</taxon>
        <taxon>Photobacterium</taxon>
    </lineage>
</organism>
<evidence type="ECO:0000313" key="2">
    <source>
        <dbReference type="EMBL" id="UTV30842.1"/>
    </source>
</evidence>
<accession>A0ABY5GNM4</accession>
<name>A0ABY5GNM4_9GAMM</name>
<gene>
    <name evidence="2" type="ORF">NNL38_20005</name>
</gene>
<evidence type="ECO:0000313" key="3">
    <source>
        <dbReference type="Proteomes" id="UP001057998"/>
    </source>
</evidence>
<evidence type="ECO:0000259" key="1">
    <source>
        <dbReference type="Pfam" id="PF14213"/>
    </source>
</evidence>
<dbReference type="Pfam" id="PF14213">
    <property type="entry name" value="DUF4325"/>
    <property type="match status" value="1"/>
</dbReference>
<dbReference type="InterPro" id="IPR025474">
    <property type="entry name" value="DUF4325"/>
</dbReference>